<organism evidence="1 2">
    <name type="scientific">Dryococelus australis</name>
    <dbReference type="NCBI Taxonomy" id="614101"/>
    <lineage>
        <taxon>Eukaryota</taxon>
        <taxon>Metazoa</taxon>
        <taxon>Ecdysozoa</taxon>
        <taxon>Arthropoda</taxon>
        <taxon>Hexapoda</taxon>
        <taxon>Insecta</taxon>
        <taxon>Pterygota</taxon>
        <taxon>Neoptera</taxon>
        <taxon>Polyneoptera</taxon>
        <taxon>Phasmatodea</taxon>
        <taxon>Verophasmatodea</taxon>
        <taxon>Anareolatae</taxon>
        <taxon>Phasmatidae</taxon>
        <taxon>Eurycanthinae</taxon>
        <taxon>Dryococelus</taxon>
    </lineage>
</organism>
<reference evidence="1 2" key="1">
    <citation type="submission" date="2023-02" db="EMBL/GenBank/DDBJ databases">
        <title>LHISI_Scaffold_Assembly.</title>
        <authorList>
            <person name="Stuart O.P."/>
            <person name="Cleave R."/>
            <person name="Magrath M.J.L."/>
            <person name="Mikheyev A.S."/>
        </authorList>
    </citation>
    <scope>NUCLEOTIDE SEQUENCE [LARGE SCALE GENOMIC DNA]</scope>
    <source>
        <strain evidence="1">Daus_M_001</strain>
        <tissue evidence="1">Leg muscle</tissue>
    </source>
</reference>
<evidence type="ECO:0000313" key="1">
    <source>
        <dbReference type="EMBL" id="KAJ8881066.1"/>
    </source>
</evidence>
<dbReference type="EMBL" id="JARBHB010000006">
    <property type="protein sequence ID" value="KAJ8881066.1"/>
    <property type="molecule type" value="Genomic_DNA"/>
</dbReference>
<accession>A0ABQ9H9Z7</accession>
<keyword evidence="2" id="KW-1185">Reference proteome</keyword>
<sequence>MNKGGVDVFDQLCHAQTTTCKTKRWQLRYFFGELDAAVLNAYIICTLDGAREEDANFSLAKFLKDLTFALAKQLMEQRIIKKFLPKILRTEIATVLGKELTAVLILKYTLRFLFNRLVVIIIFVSD</sequence>
<evidence type="ECO:0008006" key="3">
    <source>
        <dbReference type="Google" id="ProtNLM"/>
    </source>
</evidence>
<dbReference type="Proteomes" id="UP001159363">
    <property type="component" value="Chromosome 5"/>
</dbReference>
<dbReference type="PANTHER" id="PTHR46599:SF3">
    <property type="entry name" value="PIGGYBAC TRANSPOSABLE ELEMENT-DERIVED PROTEIN 4"/>
    <property type="match status" value="1"/>
</dbReference>
<proteinExistence type="predicted"/>
<dbReference type="PANTHER" id="PTHR46599">
    <property type="entry name" value="PIGGYBAC TRANSPOSABLE ELEMENT-DERIVED PROTEIN 4"/>
    <property type="match status" value="1"/>
</dbReference>
<evidence type="ECO:0000313" key="2">
    <source>
        <dbReference type="Proteomes" id="UP001159363"/>
    </source>
</evidence>
<protein>
    <recommendedName>
        <fullName evidence="3">PiggyBac transposable element-derived protein domain-containing protein</fullName>
    </recommendedName>
</protein>
<name>A0ABQ9H9Z7_9NEOP</name>
<comment type="caution">
    <text evidence="1">The sequence shown here is derived from an EMBL/GenBank/DDBJ whole genome shotgun (WGS) entry which is preliminary data.</text>
</comment>
<gene>
    <name evidence="1" type="ORF">PR048_017539</name>
</gene>